<dbReference type="InterPro" id="IPR045062">
    <property type="entry name" value="Cyt_c_biogenesis_CcsA/CcmC"/>
</dbReference>
<feature type="transmembrane region" description="Helical" evidence="8">
    <location>
        <begin position="114"/>
        <end position="132"/>
    </location>
</feature>
<dbReference type="RefSeq" id="WP_055161862.1">
    <property type="nucleotide sequence ID" value="NZ_CABIWZ010000009.1"/>
</dbReference>
<evidence type="ECO:0000256" key="3">
    <source>
        <dbReference type="ARBA" id="ARBA00016463"/>
    </source>
</evidence>
<feature type="domain" description="Cytochrome c assembly protein" evidence="9">
    <location>
        <begin position="14"/>
        <end position="160"/>
    </location>
</feature>
<protein>
    <recommendedName>
        <fullName evidence="3">Heme exporter protein C</fullName>
    </recommendedName>
</protein>
<keyword evidence="5" id="KW-0201">Cytochrome c-type biogenesis</keyword>
<reference evidence="10 11" key="1">
    <citation type="submission" date="2015-09" db="EMBL/GenBank/DDBJ databases">
        <authorList>
            <consortium name="Pathogen Informatics"/>
        </authorList>
    </citation>
    <scope>NUCLEOTIDE SEQUENCE [LARGE SCALE GENOMIC DNA]</scope>
    <source>
        <strain evidence="10 11">2789STDY5608828</strain>
    </source>
</reference>
<organism evidence="10 11">
    <name type="scientific">Mitsuokella jalaludinii</name>
    <dbReference type="NCBI Taxonomy" id="187979"/>
    <lineage>
        <taxon>Bacteria</taxon>
        <taxon>Bacillati</taxon>
        <taxon>Bacillota</taxon>
        <taxon>Negativicutes</taxon>
        <taxon>Selenomonadales</taxon>
        <taxon>Selenomonadaceae</taxon>
        <taxon>Mitsuokella</taxon>
    </lineage>
</organism>
<feature type="transmembrane region" description="Helical" evidence="8">
    <location>
        <begin position="39"/>
        <end position="62"/>
    </location>
</feature>
<dbReference type="eggNOG" id="COG0755">
    <property type="taxonomic scope" value="Bacteria"/>
</dbReference>
<feature type="transmembrane region" description="Helical" evidence="8">
    <location>
        <begin position="144"/>
        <end position="164"/>
    </location>
</feature>
<dbReference type="Proteomes" id="UP000095546">
    <property type="component" value="Unassembled WGS sequence"/>
</dbReference>
<dbReference type="GO" id="GO:0020037">
    <property type="term" value="F:heme binding"/>
    <property type="evidence" value="ECO:0007669"/>
    <property type="project" value="InterPro"/>
</dbReference>
<dbReference type="STRING" id="187979.ERS852385_01454"/>
<evidence type="ECO:0000313" key="11">
    <source>
        <dbReference type="Proteomes" id="UP000095546"/>
    </source>
</evidence>
<evidence type="ECO:0000256" key="8">
    <source>
        <dbReference type="SAM" id="Phobius"/>
    </source>
</evidence>
<feature type="transmembrane region" description="Helical" evidence="8">
    <location>
        <begin position="82"/>
        <end position="102"/>
    </location>
</feature>
<dbReference type="GO" id="GO:0005886">
    <property type="term" value="C:plasma membrane"/>
    <property type="evidence" value="ECO:0007669"/>
    <property type="project" value="TreeGrafter"/>
</dbReference>
<dbReference type="EMBL" id="CYYU01000009">
    <property type="protein sequence ID" value="CUN82552.1"/>
    <property type="molecule type" value="Genomic_DNA"/>
</dbReference>
<keyword evidence="4 8" id="KW-0812">Transmembrane</keyword>
<dbReference type="GO" id="GO:0015232">
    <property type="term" value="F:heme transmembrane transporter activity"/>
    <property type="evidence" value="ECO:0007669"/>
    <property type="project" value="InterPro"/>
</dbReference>
<comment type="similarity">
    <text evidence="2">Belongs to the CcmC/CycZ/HelC family.</text>
</comment>
<dbReference type="PANTHER" id="PTHR30071:SF1">
    <property type="entry name" value="CYTOCHROME B_B6 PROTEIN-RELATED"/>
    <property type="match status" value="1"/>
</dbReference>
<feature type="transmembrane region" description="Helical" evidence="8">
    <location>
        <begin position="184"/>
        <end position="205"/>
    </location>
</feature>
<gene>
    <name evidence="10" type="primary">ccmC</name>
    <name evidence="10" type="ORF">ERS852385_01454</name>
</gene>
<evidence type="ECO:0000313" key="10">
    <source>
        <dbReference type="EMBL" id="CUN82552.1"/>
    </source>
</evidence>
<comment type="subcellular location">
    <subcellularLocation>
        <location evidence="1">Membrane</location>
        <topology evidence="1">Multi-pass membrane protein</topology>
    </subcellularLocation>
</comment>
<dbReference type="InterPro" id="IPR002541">
    <property type="entry name" value="Cyt_c_assembly"/>
</dbReference>
<evidence type="ECO:0000256" key="4">
    <source>
        <dbReference type="ARBA" id="ARBA00022692"/>
    </source>
</evidence>
<evidence type="ECO:0000256" key="6">
    <source>
        <dbReference type="ARBA" id="ARBA00022989"/>
    </source>
</evidence>
<evidence type="ECO:0000256" key="2">
    <source>
        <dbReference type="ARBA" id="ARBA00005840"/>
    </source>
</evidence>
<proteinExistence type="inferred from homology"/>
<dbReference type="Pfam" id="PF01578">
    <property type="entry name" value="Cytochrom_C_asm"/>
    <property type="match status" value="1"/>
</dbReference>
<dbReference type="OrthoDB" id="9814290at2"/>
<evidence type="ECO:0000256" key="5">
    <source>
        <dbReference type="ARBA" id="ARBA00022748"/>
    </source>
</evidence>
<dbReference type="GO" id="GO:0017004">
    <property type="term" value="P:cytochrome complex assembly"/>
    <property type="evidence" value="ECO:0007669"/>
    <property type="project" value="UniProtKB-KW"/>
</dbReference>
<dbReference type="InterPro" id="IPR003557">
    <property type="entry name" value="Cyt_c_biogenesis_CcmC"/>
</dbReference>
<name>A0A174A1K8_9FIRM</name>
<keyword evidence="6 8" id="KW-1133">Transmembrane helix</keyword>
<dbReference type="AlphaFoldDB" id="A0A174A1K8"/>
<keyword evidence="7 8" id="KW-0472">Membrane</keyword>
<accession>A0A174A1K8</accession>
<dbReference type="PANTHER" id="PTHR30071">
    <property type="entry name" value="HEME EXPORTER PROTEIN C"/>
    <property type="match status" value="1"/>
</dbReference>
<sequence>MKSCEKGLWALILLLTAGLLYAVFFLVPPAEGLGNLVRIAFFHIPVAWVAVLAFLVSAWYALRYLRRPAERFDAISAASARLGIIFVVFATLSGAVFSKLTWGAYWNWDPRQTTIFVLLLIYAAYLTLRSVIADERRRARVSAIYALFSFLTVPFLVFIIPRFYFSLHPAPVLNGSGSIDMDPVMLRVLLASLLDMTLIYIALLCHRVKSERGASS</sequence>
<keyword evidence="11" id="KW-1185">Reference proteome</keyword>
<feature type="transmembrane region" description="Helical" evidence="8">
    <location>
        <begin position="7"/>
        <end position="27"/>
    </location>
</feature>
<dbReference type="PRINTS" id="PR01386">
    <property type="entry name" value="CCMCBIOGNSIS"/>
</dbReference>
<evidence type="ECO:0000256" key="7">
    <source>
        <dbReference type="ARBA" id="ARBA00023136"/>
    </source>
</evidence>
<evidence type="ECO:0000259" key="9">
    <source>
        <dbReference type="Pfam" id="PF01578"/>
    </source>
</evidence>
<evidence type="ECO:0000256" key="1">
    <source>
        <dbReference type="ARBA" id="ARBA00004141"/>
    </source>
</evidence>